<keyword evidence="2 7" id="KW-0808">Transferase</keyword>
<accession>A0A4R5KRU2</accession>
<dbReference type="Proteomes" id="UP000295636">
    <property type="component" value="Unassembled WGS sequence"/>
</dbReference>
<evidence type="ECO:0000256" key="2">
    <source>
        <dbReference type="ARBA" id="ARBA00022679"/>
    </source>
</evidence>
<sequence>MSDGKPAFHSFPSTRITDAAAWVQQYDPAAPLCMTGGKAAMLQSMLPDRESRMIVEFDATYAGVKYLLRDVAGAPDAFVLTNCGTGTSIHYVDADKHYRIGGSGVGGGTLMGLSLLLTGVGEYGAIVREAQKGNRERVDLKVSHIYEGTTPPIPGDLTASNFGNVRQADSAEREKADLLAAVMGLVGETVSTASVLAAGQCGVSGIVYIGSSFVGNELLRDVVTGYTRLRGAEALYLQHGEYSGALGARLSI</sequence>
<evidence type="ECO:0000256" key="6">
    <source>
        <dbReference type="ARBA" id="ARBA00022993"/>
    </source>
</evidence>
<keyword evidence="3" id="KW-0547">Nucleotide-binding</keyword>
<gene>
    <name evidence="7" type="primary">coaW</name>
    <name evidence="7" type="ORF">E1757_11410</name>
</gene>
<keyword evidence="5" id="KW-0067">ATP-binding</keyword>
<dbReference type="GO" id="GO:0004594">
    <property type="term" value="F:pantothenate kinase activity"/>
    <property type="evidence" value="ECO:0007669"/>
    <property type="project" value="UniProtKB-EC"/>
</dbReference>
<evidence type="ECO:0000256" key="1">
    <source>
        <dbReference type="ARBA" id="ARBA00022490"/>
    </source>
</evidence>
<dbReference type="EMBL" id="SMRT01000004">
    <property type="protein sequence ID" value="TDF98346.1"/>
    <property type="molecule type" value="Genomic_DNA"/>
</dbReference>
<name>A0A4R5KRU2_9BACL</name>
<dbReference type="Pfam" id="PF03630">
    <property type="entry name" value="Fumble"/>
    <property type="match status" value="1"/>
</dbReference>
<evidence type="ECO:0000313" key="7">
    <source>
        <dbReference type="EMBL" id="TDF98346.1"/>
    </source>
</evidence>
<evidence type="ECO:0000256" key="5">
    <source>
        <dbReference type="ARBA" id="ARBA00022840"/>
    </source>
</evidence>
<dbReference type="Gene3D" id="3.30.420.40">
    <property type="match status" value="1"/>
</dbReference>
<evidence type="ECO:0000313" key="8">
    <source>
        <dbReference type="Proteomes" id="UP000295636"/>
    </source>
</evidence>
<keyword evidence="1" id="KW-0963">Cytoplasm</keyword>
<dbReference type="InterPro" id="IPR011602">
    <property type="entry name" value="Type_II_PanK_bac"/>
</dbReference>
<dbReference type="CDD" id="cd24085">
    <property type="entry name" value="ASKHA_NBD_PanK-II_bac"/>
    <property type="match status" value="1"/>
</dbReference>
<dbReference type="GO" id="GO:0005524">
    <property type="term" value="F:ATP binding"/>
    <property type="evidence" value="ECO:0007669"/>
    <property type="project" value="UniProtKB-KW"/>
</dbReference>
<keyword evidence="6" id="KW-0173">Coenzyme A biosynthesis</keyword>
<protein>
    <submittedName>
        <fullName evidence="7">Type II pantothenate kinase</fullName>
        <ecNumber evidence="7">2.7.1.33</ecNumber>
    </submittedName>
</protein>
<dbReference type="SUPFAM" id="SSF53067">
    <property type="entry name" value="Actin-like ATPase domain"/>
    <property type="match status" value="1"/>
</dbReference>
<dbReference type="InterPro" id="IPR004567">
    <property type="entry name" value="Type_II_PanK"/>
</dbReference>
<keyword evidence="8" id="KW-1185">Reference proteome</keyword>
<dbReference type="GO" id="GO:0005829">
    <property type="term" value="C:cytosol"/>
    <property type="evidence" value="ECO:0007669"/>
    <property type="project" value="TreeGrafter"/>
</dbReference>
<organism evidence="7 8">
    <name type="scientific">Paenibacillus piri</name>
    <dbReference type="NCBI Taxonomy" id="2547395"/>
    <lineage>
        <taxon>Bacteria</taxon>
        <taxon>Bacillati</taxon>
        <taxon>Bacillota</taxon>
        <taxon>Bacilli</taxon>
        <taxon>Bacillales</taxon>
        <taxon>Paenibacillaceae</taxon>
        <taxon>Paenibacillus</taxon>
    </lineage>
</organism>
<dbReference type="OrthoDB" id="358216at2"/>
<dbReference type="GO" id="GO:0015937">
    <property type="term" value="P:coenzyme A biosynthetic process"/>
    <property type="evidence" value="ECO:0007669"/>
    <property type="project" value="UniProtKB-KW"/>
</dbReference>
<dbReference type="EC" id="2.7.1.33" evidence="7"/>
<reference evidence="7 8" key="1">
    <citation type="submission" date="2019-03" db="EMBL/GenBank/DDBJ databases">
        <title>This is whole genome sequence of Paenibacillus sp MS74 strain.</title>
        <authorList>
            <person name="Trinh H.N."/>
        </authorList>
    </citation>
    <scope>NUCLEOTIDE SEQUENCE [LARGE SCALE GENOMIC DNA]</scope>
    <source>
        <strain evidence="7 8">MS74</strain>
    </source>
</reference>
<dbReference type="AlphaFoldDB" id="A0A4R5KRU2"/>
<evidence type="ECO:0000256" key="3">
    <source>
        <dbReference type="ARBA" id="ARBA00022741"/>
    </source>
</evidence>
<proteinExistence type="predicted"/>
<dbReference type="NCBIfam" id="NF009842">
    <property type="entry name" value="PRK13317.1"/>
    <property type="match status" value="1"/>
</dbReference>
<evidence type="ECO:0000256" key="4">
    <source>
        <dbReference type="ARBA" id="ARBA00022777"/>
    </source>
</evidence>
<dbReference type="PANTHER" id="PTHR12280:SF20">
    <property type="entry name" value="4'-PHOSPHOPANTETHEINE PHOSPHATASE"/>
    <property type="match status" value="1"/>
</dbReference>
<comment type="caution">
    <text evidence="7">The sequence shown here is derived from an EMBL/GenBank/DDBJ whole genome shotgun (WGS) entry which is preliminary data.</text>
</comment>
<dbReference type="InterPro" id="IPR043129">
    <property type="entry name" value="ATPase_NBD"/>
</dbReference>
<keyword evidence="4 7" id="KW-0418">Kinase</keyword>
<dbReference type="PANTHER" id="PTHR12280">
    <property type="entry name" value="PANTOTHENATE KINASE"/>
    <property type="match status" value="1"/>
</dbReference>
<dbReference type="PIRSF" id="PIRSF036940">
    <property type="entry name" value="PanK_bac_aCoA"/>
    <property type="match status" value="1"/>
</dbReference>